<keyword evidence="2" id="KW-1185">Reference proteome</keyword>
<reference evidence="1 2" key="1">
    <citation type="submission" date="2016-01" db="EMBL/GenBank/DDBJ databases">
        <authorList>
            <person name="Oliw E.H."/>
        </authorList>
    </citation>
    <scope>NUCLEOTIDE SEQUENCE [LARGE SCALE GENOMIC DNA]</scope>
    <source>
        <strain evidence="1 2">DY10</strain>
    </source>
</reference>
<dbReference type="RefSeq" id="WP_077132576.1">
    <property type="nucleotide sequence ID" value="NZ_CP014263.1"/>
</dbReference>
<dbReference type="OrthoDB" id="1726034at2"/>
<dbReference type="STRING" id="1178516.AWR27_18370"/>
<dbReference type="KEGG" id="smon:AWR27_18370"/>
<protein>
    <submittedName>
        <fullName evidence="1">Uncharacterized protein</fullName>
    </submittedName>
</protein>
<organism evidence="1 2">
    <name type="scientific">Spirosoma montaniterrae</name>
    <dbReference type="NCBI Taxonomy" id="1178516"/>
    <lineage>
        <taxon>Bacteria</taxon>
        <taxon>Pseudomonadati</taxon>
        <taxon>Bacteroidota</taxon>
        <taxon>Cytophagia</taxon>
        <taxon>Cytophagales</taxon>
        <taxon>Cytophagaceae</taxon>
        <taxon>Spirosoma</taxon>
    </lineage>
</organism>
<dbReference type="EMBL" id="CP014263">
    <property type="protein sequence ID" value="AQG81113.1"/>
    <property type="molecule type" value="Genomic_DNA"/>
</dbReference>
<gene>
    <name evidence="1" type="ORF">AWR27_18370</name>
</gene>
<name>A0A1P9X0K0_9BACT</name>
<accession>A0A1P9X0K0</accession>
<dbReference type="AlphaFoldDB" id="A0A1P9X0K0"/>
<dbReference type="Proteomes" id="UP000187941">
    <property type="component" value="Chromosome"/>
</dbReference>
<evidence type="ECO:0000313" key="1">
    <source>
        <dbReference type="EMBL" id="AQG81113.1"/>
    </source>
</evidence>
<evidence type="ECO:0000313" key="2">
    <source>
        <dbReference type="Proteomes" id="UP000187941"/>
    </source>
</evidence>
<sequence>MTAYANLSVSEDIIRDLGYQTIDDFLRIQARRALEQKISYYQSRVDFYERKYGMSFTEFRQRIQNAADETLAPFSVIEKEDDDNDWDDALDFIRIYTADLLRIRP</sequence>
<proteinExistence type="predicted"/>